<evidence type="ECO:0000256" key="8">
    <source>
        <dbReference type="ARBA" id="ARBA00022842"/>
    </source>
</evidence>
<dbReference type="InterPro" id="IPR045861">
    <property type="entry name" value="CorA_cytoplasmic_dom"/>
</dbReference>
<dbReference type="Gene3D" id="3.30.460.20">
    <property type="entry name" value="CorA soluble domain-like"/>
    <property type="match status" value="1"/>
</dbReference>
<evidence type="ECO:0000256" key="2">
    <source>
        <dbReference type="ARBA" id="ARBA00009765"/>
    </source>
</evidence>
<dbReference type="GO" id="GO:0050897">
    <property type="term" value="F:cobalt ion binding"/>
    <property type="evidence" value="ECO:0007669"/>
    <property type="project" value="TreeGrafter"/>
</dbReference>
<dbReference type="GO" id="GO:0015095">
    <property type="term" value="F:magnesium ion transmembrane transporter activity"/>
    <property type="evidence" value="ECO:0007669"/>
    <property type="project" value="TreeGrafter"/>
</dbReference>
<name>A0A9X1NDM1_9ACTN</name>
<keyword evidence="8" id="KW-0460">Magnesium</keyword>
<keyword evidence="9 14" id="KW-1133">Transmembrane helix</keyword>
<keyword evidence="16" id="KW-1185">Reference proteome</keyword>
<keyword evidence="5" id="KW-0997">Cell inner membrane</keyword>
<keyword evidence="4" id="KW-1003">Cell membrane</keyword>
<dbReference type="GO" id="GO:0005886">
    <property type="term" value="C:plasma membrane"/>
    <property type="evidence" value="ECO:0007669"/>
    <property type="project" value="UniProtKB-SubCell"/>
</dbReference>
<keyword evidence="3" id="KW-0813">Transport</keyword>
<dbReference type="SUPFAM" id="SSF144083">
    <property type="entry name" value="Magnesium transport protein CorA, transmembrane region"/>
    <property type="match status" value="1"/>
</dbReference>
<comment type="function">
    <text evidence="13">Mediates influx of magnesium ions. Alternates between open and closed states. Activated by low cytoplasmic Mg(2+) levels. Inactive when cytoplasmic Mg(2+) levels are high.</text>
</comment>
<evidence type="ECO:0000256" key="1">
    <source>
        <dbReference type="ARBA" id="ARBA00004651"/>
    </source>
</evidence>
<dbReference type="InterPro" id="IPR045863">
    <property type="entry name" value="CorA_TM1_TM2"/>
</dbReference>
<evidence type="ECO:0000256" key="10">
    <source>
        <dbReference type="ARBA" id="ARBA00023065"/>
    </source>
</evidence>
<keyword evidence="10" id="KW-0406">Ion transport</keyword>
<evidence type="ECO:0000256" key="4">
    <source>
        <dbReference type="ARBA" id="ARBA00022475"/>
    </source>
</evidence>
<organism evidence="15 16">
    <name type="scientific">Kineosporia babensis</name>
    <dbReference type="NCBI Taxonomy" id="499548"/>
    <lineage>
        <taxon>Bacteria</taxon>
        <taxon>Bacillati</taxon>
        <taxon>Actinomycetota</taxon>
        <taxon>Actinomycetes</taxon>
        <taxon>Kineosporiales</taxon>
        <taxon>Kineosporiaceae</taxon>
        <taxon>Kineosporia</taxon>
    </lineage>
</organism>
<dbReference type="EMBL" id="JAJOMB010000006">
    <property type="protein sequence ID" value="MCD5311850.1"/>
    <property type="molecule type" value="Genomic_DNA"/>
</dbReference>
<dbReference type="AlphaFoldDB" id="A0A9X1NDM1"/>
<dbReference type="Proteomes" id="UP001138997">
    <property type="component" value="Unassembled WGS sequence"/>
</dbReference>
<dbReference type="Pfam" id="PF01544">
    <property type="entry name" value="CorA"/>
    <property type="match status" value="1"/>
</dbReference>
<comment type="catalytic activity">
    <reaction evidence="12">
        <text>Mg(2+)(in) = Mg(2+)(out)</text>
        <dbReference type="Rhea" id="RHEA:29827"/>
        <dbReference type="ChEBI" id="CHEBI:18420"/>
    </reaction>
</comment>
<dbReference type="Gene3D" id="1.20.58.340">
    <property type="entry name" value="Magnesium transport protein CorA, transmembrane region"/>
    <property type="match status" value="1"/>
</dbReference>
<evidence type="ECO:0000256" key="6">
    <source>
        <dbReference type="ARBA" id="ARBA00022692"/>
    </source>
</evidence>
<keyword evidence="6 14" id="KW-0812">Transmembrane</keyword>
<sequence length="348" mass="38771">MNVHLITVDGIHQHEPGDIAVLRQRSDGFVWVDAQAEDPRTANVLESVFQFHPLAVKDALERNRVPKMHAYTDVILVVLHAPERGDRGHVHYLELDLFIGHGFLVTVHGPVNPAVTAATAERETRAVLKRLAARRFTAGSAIALSHAIVSEVTRNQEEYIEQATADVWRLEQQVTGGRVSEPEIFLEDLFQVRHGLLAVRTMAALSGAIYGRLASLPGLPAEGAPLITENAEQFTRVRQLADGEREYLQGVIDFYQGVLTVRNTNTATLQNEKIERLTEASYAQNEEVKKISSWAAIFFAPSLVAAVYGMNFEHMPELGWQLGYPFSLLLMVGSGVALHHTFKKRNWL</sequence>
<comment type="caution">
    <text evidence="15">The sequence shown here is derived from an EMBL/GenBank/DDBJ whole genome shotgun (WGS) entry which is preliminary data.</text>
</comment>
<dbReference type="PANTHER" id="PTHR46494:SF3">
    <property type="entry name" value="ZINC TRANSPORT PROTEIN ZNTB"/>
    <property type="match status" value="1"/>
</dbReference>
<evidence type="ECO:0000256" key="12">
    <source>
        <dbReference type="ARBA" id="ARBA00034269"/>
    </source>
</evidence>
<evidence type="ECO:0000256" key="9">
    <source>
        <dbReference type="ARBA" id="ARBA00022989"/>
    </source>
</evidence>
<proteinExistence type="inferred from homology"/>
<dbReference type="SUPFAM" id="SSF143865">
    <property type="entry name" value="CorA soluble domain-like"/>
    <property type="match status" value="1"/>
</dbReference>
<dbReference type="PANTHER" id="PTHR46494">
    <property type="entry name" value="CORA FAMILY METAL ION TRANSPORTER (EUROFUNG)"/>
    <property type="match status" value="1"/>
</dbReference>
<protein>
    <submittedName>
        <fullName evidence="15">Magnesium transporter CorA family protein</fullName>
    </submittedName>
</protein>
<evidence type="ECO:0000256" key="5">
    <source>
        <dbReference type="ARBA" id="ARBA00022519"/>
    </source>
</evidence>
<evidence type="ECO:0000256" key="3">
    <source>
        <dbReference type="ARBA" id="ARBA00022448"/>
    </source>
</evidence>
<evidence type="ECO:0000313" key="16">
    <source>
        <dbReference type="Proteomes" id="UP001138997"/>
    </source>
</evidence>
<dbReference type="InterPro" id="IPR002523">
    <property type="entry name" value="MgTranspt_CorA/ZnTranspt_ZntB"/>
</dbReference>
<evidence type="ECO:0000256" key="13">
    <source>
        <dbReference type="ARBA" id="ARBA00045497"/>
    </source>
</evidence>
<evidence type="ECO:0000313" key="15">
    <source>
        <dbReference type="EMBL" id="MCD5311850.1"/>
    </source>
</evidence>
<feature type="transmembrane region" description="Helical" evidence="14">
    <location>
        <begin position="291"/>
        <end position="310"/>
    </location>
</feature>
<gene>
    <name evidence="15" type="ORF">LR394_13150</name>
</gene>
<dbReference type="GO" id="GO:0015087">
    <property type="term" value="F:cobalt ion transmembrane transporter activity"/>
    <property type="evidence" value="ECO:0007669"/>
    <property type="project" value="TreeGrafter"/>
</dbReference>
<dbReference type="GO" id="GO:0000287">
    <property type="term" value="F:magnesium ion binding"/>
    <property type="evidence" value="ECO:0007669"/>
    <property type="project" value="TreeGrafter"/>
</dbReference>
<feature type="transmembrane region" description="Helical" evidence="14">
    <location>
        <begin position="322"/>
        <end position="342"/>
    </location>
</feature>
<accession>A0A9X1NDM1</accession>
<comment type="subcellular location">
    <subcellularLocation>
        <location evidence="1">Cell membrane</location>
        <topology evidence="1">Multi-pass membrane protein</topology>
    </subcellularLocation>
</comment>
<dbReference type="FunFam" id="1.20.58.340:FF:000004">
    <property type="entry name" value="Magnesium transport protein CorA"/>
    <property type="match status" value="1"/>
</dbReference>
<keyword evidence="7" id="KW-0862">Zinc</keyword>
<evidence type="ECO:0000256" key="7">
    <source>
        <dbReference type="ARBA" id="ARBA00022833"/>
    </source>
</evidence>
<comment type="similarity">
    <text evidence="2">Belongs to the CorA metal ion transporter (MIT) (TC 1.A.35) family.</text>
</comment>
<reference evidence="15" key="1">
    <citation type="submission" date="2021-11" db="EMBL/GenBank/DDBJ databases">
        <title>Streptomyces corallinus and Kineosporia corallina sp. nov., two new coral-derived marine actinobacteria.</title>
        <authorList>
            <person name="Buangrab K."/>
            <person name="Sutthacheep M."/>
            <person name="Yeemin T."/>
            <person name="Harunari E."/>
            <person name="Igarashi Y."/>
            <person name="Sripreechasak P."/>
            <person name="Kanchanasin P."/>
            <person name="Tanasupawat S."/>
            <person name="Phongsopitanun W."/>
        </authorList>
    </citation>
    <scope>NUCLEOTIDE SEQUENCE</scope>
    <source>
        <strain evidence="15">JCM 31032</strain>
    </source>
</reference>
<evidence type="ECO:0000256" key="11">
    <source>
        <dbReference type="ARBA" id="ARBA00023136"/>
    </source>
</evidence>
<keyword evidence="11 14" id="KW-0472">Membrane</keyword>
<dbReference type="RefSeq" id="WP_231441473.1">
    <property type="nucleotide sequence ID" value="NZ_JAJOMB010000006.1"/>
</dbReference>
<evidence type="ECO:0000256" key="14">
    <source>
        <dbReference type="SAM" id="Phobius"/>
    </source>
</evidence>
<dbReference type="CDD" id="cd12822">
    <property type="entry name" value="TmCorA-like"/>
    <property type="match status" value="1"/>
</dbReference>